<gene>
    <name evidence="6" type="ORF">HF526_30405</name>
</gene>
<proteinExistence type="inferred from homology"/>
<dbReference type="SUPFAM" id="SSF55931">
    <property type="entry name" value="Glutamine synthetase/guanido kinase"/>
    <property type="match status" value="1"/>
</dbReference>
<dbReference type="EMBL" id="JAAXLA010000090">
    <property type="protein sequence ID" value="NMI01578.1"/>
    <property type="molecule type" value="Genomic_DNA"/>
</dbReference>
<comment type="catalytic activity">
    <reaction evidence="4 5">
        <text>L-cysteine + L-glutamate + ATP = gamma-L-glutamyl-L-cysteine + ADP + phosphate + H(+)</text>
        <dbReference type="Rhea" id="RHEA:13285"/>
        <dbReference type="ChEBI" id="CHEBI:15378"/>
        <dbReference type="ChEBI" id="CHEBI:29985"/>
        <dbReference type="ChEBI" id="CHEBI:30616"/>
        <dbReference type="ChEBI" id="CHEBI:35235"/>
        <dbReference type="ChEBI" id="CHEBI:43474"/>
        <dbReference type="ChEBI" id="CHEBI:58173"/>
        <dbReference type="ChEBI" id="CHEBI:456216"/>
        <dbReference type="EC" id="6.3.2.2"/>
    </reaction>
</comment>
<evidence type="ECO:0000313" key="7">
    <source>
        <dbReference type="Proteomes" id="UP000820669"/>
    </source>
</evidence>
<dbReference type="HAMAP" id="MF_01609">
    <property type="entry name" value="Glu_cys_ligase_2"/>
    <property type="match status" value="1"/>
</dbReference>
<comment type="similarity">
    <text evidence="5">Belongs to the glutamate--cysteine ligase type 2 family. YbdK subfamily.</text>
</comment>
<keyword evidence="1 5" id="KW-0436">Ligase</keyword>
<dbReference type="InterPro" id="IPR006336">
    <property type="entry name" value="GCS2"/>
</dbReference>
<evidence type="ECO:0000256" key="2">
    <source>
        <dbReference type="ARBA" id="ARBA00022741"/>
    </source>
</evidence>
<organism evidence="6 7">
    <name type="scientific">Pseudonocardia acidicola</name>
    <dbReference type="NCBI Taxonomy" id="2724939"/>
    <lineage>
        <taxon>Bacteria</taxon>
        <taxon>Bacillati</taxon>
        <taxon>Actinomycetota</taxon>
        <taxon>Actinomycetes</taxon>
        <taxon>Pseudonocardiales</taxon>
        <taxon>Pseudonocardiaceae</taxon>
        <taxon>Pseudonocardia</taxon>
    </lineage>
</organism>
<evidence type="ECO:0000256" key="1">
    <source>
        <dbReference type="ARBA" id="ARBA00022598"/>
    </source>
</evidence>
<keyword evidence="2 5" id="KW-0547">Nucleotide-binding</keyword>
<keyword evidence="3 5" id="KW-0067">ATP-binding</keyword>
<dbReference type="InterPro" id="IPR014746">
    <property type="entry name" value="Gln_synth/guanido_kin_cat_dom"/>
</dbReference>
<dbReference type="Pfam" id="PF04107">
    <property type="entry name" value="GCS2"/>
    <property type="match status" value="1"/>
</dbReference>
<dbReference type="InterPro" id="IPR011793">
    <property type="entry name" value="YbdK"/>
</dbReference>
<dbReference type="NCBIfam" id="TIGR02050">
    <property type="entry name" value="gshA_cyan_rel"/>
    <property type="match status" value="1"/>
</dbReference>
<comment type="caution">
    <text evidence="6">The sequence shown here is derived from an EMBL/GenBank/DDBJ whole genome shotgun (WGS) entry which is preliminary data.</text>
</comment>
<comment type="function">
    <text evidence="5">ATP-dependent carboxylate-amine ligase which exhibits weak glutamate--cysteine ligase activity.</text>
</comment>
<keyword evidence="7" id="KW-1185">Reference proteome</keyword>
<accession>A0ABX1SLX1</accession>
<name>A0ABX1SLX1_9PSEU</name>
<dbReference type="PANTHER" id="PTHR36510">
    <property type="entry name" value="GLUTAMATE--CYSTEINE LIGASE 2-RELATED"/>
    <property type="match status" value="1"/>
</dbReference>
<evidence type="ECO:0000256" key="5">
    <source>
        <dbReference type="HAMAP-Rule" id="MF_01609"/>
    </source>
</evidence>
<protein>
    <recommendedName>
        <fullName evidence="5">Putative glutamate--cysteine ligase 2</fullName>
        <ecNumber evidence="5">6.3.2.2</ecNumber>
    </recommendedName>
    <alternativeName>
        <fullName evidence="5">Gamma-glutamylcysteine synthetase 2</fullName>
        <shortName evidence="5">GCS 2</shortName>
        <shortName evidence="5">Gamma-GCS 2</shortName>
    </alternativeName>
</protein>
<dbReference type="GO" id="GO:0016874">
    <property type="term" value="F:ligase activity"/>
    <property type="evidence" value="ECO:0007669"/>
    <property type="project" value="UniProtKB-KW"/>
</dbReference>
<reference evidence="6 7" key="1">
    <citation type="submission" date="2020-04" db="EMBL/GenBank/DDBJ databases">
        <authorList>
            <person name="Klaysubun C."/>
            <person name="Duangmal K."/>
            <person name="Lipun K."/>
        </authorList>
    </citation>
    <scope>NUCLEOTIDE SEQUENCE [LARGE SCALE GENOMIC DNA]</scope>
    <source>
        <strain evidence="6 7">K10HN5</strain>
    </source>
</reference>
<dbReference type="RefSeq" id="WP_169385034.1">
    <property type="nucleotide sequence ID" value="NZ_JAAXLA010000090.1"/>
</dbReference>
<dbReference type="Gene3D" id="3.30.590.20">
    <property type="match status" value="1"/>
</dbReference>
<evidence type="ECO:0000256" key="4">
    <source>
        <dbReference type="ARBA" id="ARBA00048819"/>
    </source>
</evidence>
<dbReference type="InterPro" id="IPR050141">
    <property type="entry name" value="GCL_type2/YbdK_subfam"/>
</dbReference>
<dbReference type="Proteomes" id="UP000820669">
    <property type="component" value="Unassembled WGS sequence"/>
</dbReference>
<sequence>MSVRTVGVEEEFLLIDPVSGRPRAVGGAVLRIAEADDGTETELTGELHREQLETATVPCNSLDELGRELRRARAEAAEAARAVGVELVALATSPLAVEPTLSPSVRYREMRERFGLTVDEELTCGCHVHVAVDSDAEGVTALDGIRPWLAPLLALSANSPFWQGTASGYASFRSQVWSRWPSAGPNEPFGSPAGYRATVEAILGSNTVLDEGMLYFDARLSRLHPTVEIRVADVCLDPDDAVLVAALTRALVETAIRADGPPPPVRTEVLRLASWRAGRSGIDGELLAPRTWRPAPAAEVLGRLVDHVRPALEDAGDLGTVRELLDAVLRRGTGATRQRTVLTQKGELRAVVADAVAG</sequence>
<dbReference type="EC" id="6.3.2.2" evidence="5"/>
<evidence type="ECO:0000256" key="3">
    <source>
        <dbReference type="ARBA" id="ARBA00022840"/>
    </source>
</evidence>
<dbReference type="NCBIfam" id="NF010041">
    <property type="entry name" value="PRK13517.1-1"/>
    <property type="match status" value="1"/>
</dbReference>
<evidence type="ECO:0000313" key="6">
    <source>
        <dbReference type="EMBL" id="NMI01578.1"/>
    </source>
</evidence>
<dbReference type="PANTHER" id="PTHR36510:SF1">
    <property type="entry name" value="GLUTAMATE--CYSTEINE LIGASE 2-RELATED"/>
    <property type="match status" value="1"/>
</dbReference>